<dbReference type="EMBL" id="JAVFWL010000003">
    <property type="protein sequence ID" value="KAK6744739.1"/>
    <property type="molecule type" value="Genomic_DNA"/>
</dbReference>
<dbReference type="InterPro" id="IPR000477">
    <property type="entry name" value="RT_dom"/>
</dbReference>
<name>A0ABR1D2G3_NECAM</name>
<dbReference type="PANTHER" id="PTHR47027:SF20">
    <property type="entry name" value="REVERSE TRANSCRIPTASE-LIKE PROTEIN WITH RNA-DIRECTED DNA POLYMERASE DOMAIN"/>
    <property type="match status" value="1"/>
</dbReference>
<feature type="domain" description="Reverse transcriptase" evidence="1">
    <location>
        <begin position="324"/>
        <end position="420"/>
    </location>
</feature>
<sequence length="426" mass="47654">MAKASHTLQKGAVVQHTAKAHNLKGQLPEGNMESLATTIRFVTLNCRTLSSELQQAALSRPLRYLCVPFAALQETHMRDRPVISIENYTIYCGDADENKVGGCAIAVRNDYKNLVEEFSPTSSRCAFLRLRDRRGRKLWIVSAHAPTETAENNSKDALYDELNALMSKIPSQQVVTVGIDANAKMGLEQQSDVLGKWYYAAERTSDSGARLVDICEQTGLITASTFKRNHRRHQLTWQGSTLLTPEEQRKRKMRTLQLQLDYVLARNIPRSDIRKSRAVWDVAFDSPHRGCLLNVLRADGVPGKFVRLLDDMNQRTTAAVRTPAGCTTPFEVVTGVRQVAVAGPFLFNFAIDHIMRRTVDQCPADIVLAPSGCPLTDLEYAHDVVIFAESSTKIQHVVNLVSKLATDYGLRLRPDKCKQMWTSSRL</sequence>
<keyword evidence="3" id="KW-1185">Reference proteome</keyword>
<dbReference type="PANTHER" id="PTHR47027">
    <property type="entry name" value="REVERSE TRANSCRIPTASE DOMAIN-CONTAINING PROTEIN"/>
    <property type="match status" value="1"/>
</dbReference>
<dbReference type="InterPro" id="IPR036691">
    <property type="entry name" value="Endo/exonu/phosph_ase_sf"/>
</dbReference>
<evidence type="ECO:0000259" key="1">
    <source>
        <dbReference type="Pfam" id="PF00078"/>
    </source>
</evidence>
<comment type="caution">
    <text evidence="2">The sequence shown here is derived from an EMBL/GenBank/DDBJ whole genome shotgun (WGS) entry which is preliminary data.</text>
</comment>
<protein>
    <recommendedName>
        <fullName evidence="1">Reverse transcriptase domain-containing protein</fullName>
    </recommendedName>
</protein>
<organism evidence="2 3">
    <name type="scientific">Necator americanus</name>
    <name type="common">Human hookworm</name>
    <dbReference type="NCBI Taxonomy" id="51031"/>
    <lineage>
        <taxon>Eukaryota</taxon>
        <taxon>Metazoa</taxon>
        <taxon>Ecdysozoa</taxon>
        <taxon>Nematoda</taxon>
        <taxon>Chromadorea</taxon>
        <taxon>Rhabditida</taxon>
        <taxon>Rhabditina</taxon>
        <taxon>Rhabditomorpha</taxon>
        <taxon>Strongyloidea</taxon>
        <taxon>Ancylostomatidae</taxon>
        <taxon>Bunostominae</taxon>
        <taxon>Necator</taxon>
    </lineage>
</organism>
<dbReference type="Pfam" id="PF00078">
    <property type="entry name" value="RVT_1"/>
    <property type="match status" value="1"/>
</dbReference>
<dbReference type="Proteomes" id="UP001303046">
    <property type="component" value="Unassembled WGS sequence"/>
</dbReference>
<dbReference type="Gene3D" id="3.60.10.10">
    <property type="entry name" value="Endonuclease/exonuclease/phosphatase"/>
    <property type="match status" value="1"/>
</dbReference>
<dbReference type="SUPFAM" id="SSF56219">
    <property type="entry name" value="DNase I-like"/>
    <property type="match status" value="1"/>
</dbReference>
<reference evidence="2 3" key="1">
    <citation type="submission" date="2023-08" db="EMBL/GenBank/DDBJ databases">
        <title>A Necator americanus chromosomal reference genome.</title>
        <authorList>
            <person name="Ilik V."/>
            <person name="Petrzelkova K.J."/>
            <person name="Pardy F."/>
            <person name="Fuh T."/>
            <person name="Niatou-Singa F.S."/>
            <person name="Gouil Q."/>
            <person name="Baker L."/>
            <person name="Ritchie M.E."/>
            <person name="Jex A.R."/>
            <person name="Gazzola D."/>
            <person name="Li H."/>
            <person name="Toshio Fujiwara R."/>
            <person name="Zhan B."/>
            <person name="Aroian R.V."/>
            <person name="Pafco B."/>
            <person name="Schwarz E.M."/>
        </authorList>
    </citation>
    <scope>NUCLEOTIDE SEQUENCE [LARGE SCALE GENOMIC DNA]</scope>
    <source>
        <strain evidence="2 3">Aroian</strain>
        <tissue evidence="2">Whole animal</tissue>
    </source>
</reference>
<evidence type="ECO:0000313" key="2">
    <source>
        <dbReference type="EMBL" id="KAK6744739.1"/>
    </source>
</evidence>
<evidence type="ECO:0000313" key="3">
    <source>
        <dbReference type="Proteomes" id="UP001303046"/>
    </source>
</evidence>
<gene>
    <name evidence="2" type="primary">Necator_chrIII.g12218</name>
    <name evidence="2" type="ORF">RB195_011452</name>
</gene>
<proteinExistence type="predicted"/>
<accession>A0ABR1D2G3</accession>